<gene>
    <name evidence="2" type="ORF">LTR97_005894</name>
</gene>
<reference evidence="2" key="1">
    <citation type="submission" date="2023-08" db="EMBL/GenBank/DDBJ databases">
        <title>Black Yeasts Isolated from many extreme environments.</title>
        <authorList>
            <person name="Coleine C."/>
            <person name="Stajich J.E."/>
            <person name="Selbmann L."/>
        </authorList>
    </citation>
    <scope>NUCLEOTIDE SEQUENCE</scope>
    <source>
        <strain evidence="2">CCFEE 5810</strain>
    </source>
</reference>
<dbReference type="Pfam" id="PF06985">
    <property type="entry name" value="HET"/>
    <property type="match status" value="1"/>
</dbReference>
<organism evidence="2 3">
    <name type="scientific">Elasticomyces elasticus</name>
    <dbReference type="NCBI Taxonomy" id="574655"/>
    <lineage>
        <taxon>Eukaryota</taxon>
        <taxon>Fungi</taxon>
        <taxon>Dikarya</taxon>
        <taxon>Ascomycota</taxon>
        <taxon>Pezizomycotina</taxon>
        <taxon>Dothideomycetes</taxon>
        <taxon>Dothideomycetidae</taxon>
        <taxon>Mycosphaerellales</taxon>
        <taxon>Teratosphaeriaceae</taxon>
        <taxon>Elasticomyces</taxon>
    </lineage>
</organism>
<dbReference type="AlphaFoldDB" id="A0AAN7WBX4"/>
<protein>
    <recommendedName>
        <fullName evidence="1">Heterokaryon incompatibility domain-containing protein</fullName>
    </recommendedName>
</protein>
<comment type="caution">
    <text evidence="2">The sequence shown here is derived from an EMBL/GenBank/DDBJ whole genome shotgun (WGS) entry which is preliminary data.</text>
</comment>
<evidence type="ECO:0000313" key="3">
    <source>
        <dbReference type="Proteomes" id="UP001310594"/>
    </source>
</evidence>
<name>A0AAN7WBX4_9PEZI</name>
<evidence type="ECO:0000259" key="1">
    <source>
        <dbReference type="Pfam" id="PF06985"/>
    </source>
</evidence>
<evidence type="ECO:0000313" key="2">
    <source>
        <dbReference type="EMBL" id="KAK5699763.1"/>
    </source>
</evidence>
<dbReference type="InterPro" id="IPR010730">
    <property type="entry name" value="HET"/>
</dbReference>
<dbReference type="InterPro" id="IPR052895">
    <property type="entry name" value="HetReg/Transcr_Mod"/>
</dbReference>
<dbReference type="Pfam" id="PF26639">
    <property type="entry name" value="Het-6_barrel"/>
    <property type="match status" value="1"/>
</dbReference>
<accession>A0AAN7WBX4</accession>
<proteinExistence type="predicted"/>
<dbReference type="PANTHER" id="PTHR24148:SF64">
    <property type="entry name" value="HETEROKARYON INCOMPATIBILITY DOMAIN-CONTAINING PROTEIN"/>
    <property type="match status" value="1"/>
</dbReference>
<dbReference type="EMBL" id="JAVRQU010000008">
    <property type="protein sequence ID" value="KAK5699763.1"/>
    <property type="molecule type" value="Genomic_DNA"/>
</dbReference>
<dbReference type="PANTHER" id="PTHR24148">
    <property type="entry name" value="ANKYRIN REPEAT DOMAIN-CONTAINING PROTEIN 39 HOMOLOG-RELATED"/>
    <property type="match status" value="1"/>
</dbReference>
<dbReference type="Proteomes" id="UP001310594">
    <property type="component" value="Unassembled WGS sequence"/>
</dbReference>
<sequence length="684" mass="76742">MYPALEIVTNIRLLVLAPGDRDAGLQCHLVQAQMGSVPYEALSYCWGPASEGRAVTCNGKTLGITDNLHAALLQLRQTDVERTLWIDALSINQQDDREKTQMVLRMRDIYASARGVIIWLGPDDESSQQAELAFTLLSRLATTYISYNKDERYRGWLIQEYQTKRASWWPEFRAEVHAATEALKIDSESWAALGSLLWRPWFYRIWVVQEAVMAGLNDPQHPAPVFVCGRLAIGWDTFIAPLLGLRILDLDYQLWSHIPKTQVNPALAKPFSGGINMIRNIVKLRLEGIERPWPRRFYDLLRLTKTMDSTDPRDKVFALHGMLVPDRAAALDDSLPPDYAKPMGQVYMDVAKHFILKQHSLKLLEMVHDSPRHHTELPSWIPDWTASSYTSPLAEFRYSAGYRVGSTEAISEDVSEFEDSFLVGARQSVTSLPGNRPIATISNDGKLLTLQGLMLAPITCAVPDASELTPDMLRVPDLPRHSPWFQRLASHTVYQNILAAVNTLDPGCTQATREDGQICWDLPADDVPYDAGGTLIEALWRTLIGDRNEGFTRPQSNEWQASFMALDQYRRLSCFCQNHQGALKGPAAEGLDDLAARFDSAMRRIAPGRRFAIVAGQLLCWVPQRANAGDFIIVAHGSDIAHVVRRRPGADNVFELLGGAYVHGFMHGEAIRIYNEQTQSILLS</sequence>
<feature type="domain" description="Heterokaryon incompatibility" evidence="1">
    <location>
        <begin position="39"/>
        <end position="210"/>
    </location>
</feature>